<dbReference type="Proteomes" id="UP000026961">
    <property type="component" value="Chromosome 1"/>
</dbReference>
<evidence type="ECO:0000313" key="1">
    <source>
        <dbReference type="EnsemblPlants" id="OGLUM01G49680.1"/>
    </source>
</evidence>
<reference evidence="1" key="1">
    <citation type="submission" date="2013-08" db="EMBL/GenBank/DDBJ databases">
        <title>Oryza genome evolution.</title>
        <authorList>
            <person name="Wing R.A."/>
            <person name="Panaud O."/>
            <person name="Oliveira A.C."/>
        </authorList>
    </citation>
    <scope>NUCLEOTIDE SEQUENCE</scope>
</reference>
<dbReference type="EnsemblPlants" id="OGLUM01G49680.1">
    <property type="protein sequence ID" value="OGLUM01G49680.1"/>
    <property type="gene ID" value="OGLUM01G49680"/>
</dbReference>
<name>A0A0D9YKL5_9ORYZ</name>
<sequence length="231" mass="26328">MLQQLERSIQFMENKLTNKLLSVEQICQKNTLAIEDIKNTLSKKRKSVPIQTDAFRPKQEADVNKVEDNRTFDLGNERMPTITEEMHEDNTDETNLAKEIDGNGTEEAPFIVTGDEATETDDNNKTIAERLRGSANLGLTLKDKITINYILQSEKTKVIEAYTELINDNQQGHTRQYGSALIEKETQVQINGVAKYIDYTVKERPVPTSWTDTNVAKWPLCPKSVPQQKDR</sequence>
<reference evidence="1" key="2">
    <citation type="submission" date="2015-04" db="UniProtKB">
        <authorList>
            <consortium name="EnsemblPlants"/>
        </authorList>
    </citation>
    <scope>IDENTIFICATION</scope>
</reference>
<dbReference type="Gramene" id="OGLUM01G49680.1">
    <property type="protein sequence ID" value="OGLUM01G49680.1"/>
    <property type="gene ID" value="OGLUM01G49680"/>
</dbReference>
<dbReference type="STRING" id="40148.A0A0D9YKL5"/>
<dbReference type="HOGENOM" id="CLU_1201438_0_0_1"/>
<proteinExistence type="predicted"/>
<organism evidence="1">
    <name type="scientific">Oryza glumipatula</name>
    <dbReference type="NCBI Taxonomy" id="40148"/>
    <lineage>
        <taxon>Eukaryota</taxon>
        <taxon>Viridiplantae</taxon>
        <taxon>Streptophyta</taxon>
        <taxon>Embryophyta</taxon>
        <taxon>Tracheophyta</taxon>
        <taxon>Spermatophyta</taxon>
        <taxon>Magnoliopsida</taxon>
        <taxon>Liliopsida</taxon>
        <taxon>Poales</taxon>
        <taxon>Poaceae</taxon>
        <taxon>BOP clade</taxon>
        <taxon>Oryzoideae</taxon>
        <taxon>Oryzeae</taxon>
        <taxon>Oryzinae</taxon>
        <taxon>Oryza</taxon>
    </lineage>
</organism>
<protein>
    <submittedName>
        <fullName evidence="1">Uncharacterized protein</fullName>
    </submittedName>
</protein>
<accession>A0A0D9YKL5</accession>
<keyword evidence="2" id="KW-1185">Reference proteome</keyword>
<dbReference type="AlphaFoldDB" id="A0A0D9YKL5"/>
<evidence type="ECO:0000313" key="2">
    <source>
        <dbReference type="Proteomes" id="UP000026961"/>
    </source>
</evidence>
<reference evidence="1" key="3">
    <citation type="submission" date="2018-05" db="EMBL/GenBank/DDBJ databases">
        <title>OgluRS3 (Oryza glumaepatula Reference Sequence Version 3).</title>
        <authorList>
            <person name="Zhang J."/>
            <person name="Kudrna D."/>
            <person name="Lee S."/>
            <person name="Talag J."/>
            <person name="Welchert J."/>
            <person name="Wing R.A."/>
        </authorList>
    </citation>
    <scope>NUCLEOTIDE SEQUENCE [LARGE SCALE GENOMIC DNA]</scope>
</reference>